<evidence type="ECO:0000313" key="2">
    <source>
        <dbReference type="Proteomes" id="UP000217790"/>
    </source>
</evidence>
<name>A0A2H3DAH0_ARMGA</name>
<reference evidence="2" key="1">
    <citation type="journal article" date="2017" name="Nat. Ecol. Evol.">
        <title>Genome expansion and lineage-specific genetic innovations in the forest pathogenic fungi Armillaria.</title>
        <authorList>
            <person name="Sipos G."/>
            <person name="Prasanna A.N."/>
            <person name="Walter M.C."/>
            <person name="O'Connor E."/>
            <person name="Balint B."/>
            <person name="Krizsan K."/>
            <person name="Kiss B."/>
            <person name="Hess J."/>
            <person name="Varga T."/>
            <person name="Slot J."/>
            <person name="Riley R."/>
            <person name="Boka B."/>
            <person name="Rigling D."/>
            <person name="Barry K."/>
            <person name="Lee J."/>
            <person name="Mihaltcheva S."/>
            <person name="LaButti K."/>
            <person name="Lipzen A."/>
            <person name="Waldron R."/>
            <person name="Moloney N.M."/>
            <person name="Sperisen C."/>
            <person name="Kredics L."/>
            <person name="Vagvoelgyi C."/>
            <person name="Patrignani A."/>
            <person name="Fitzpatrick D."/>
            <person name="Nagy I."/>
            <person name="Doyle S."/>
            <person name="Anderson J.B."/>
            <person name="Grigoriev I.V."/>
            <person name="Gueldener U."/>
            <person name="Muensterkoetter M."/>
            <person name="Nagy L.G."/>
        </authorList>
    </citation>
    <scope>NUCLEOTIDE SEQUENCE [LARGE SCALE GENOMIC DNA]</scope>
    <source>
        <strain evidence="2">Ar21-2</strain>
    </source>
</reference>
<dbReference type="Proteomes" id="UP000217790">
    <property type="component" value="Unassembled WGS sequence"/>
</dbReference>
<evidence type="ECO:0000313" key="1">
    <source>
        <dbReference type="EMBL" id="PBK84486.1"/>
    </source>
</evidence>
<organism evidence="1 2">
    <name type="scientific">Armillaria gallica</name>
    <name type="common">Bulbous honey fungus</name>
    <name type="synonym">Armillaria bulbosa</name>
    <dbReference type="NCBI Taxonomy" id="47427"/>
    <lineage>
        <taxon>Eukaryota</taxon>
        <taxon>Fungi</taxon>
        <taxon>Dikarya</taxon>
        <taxon>Basidiomycota</taxon>
        <taxon>Agaricomycotina</taxon>
        <taxon>Agaricomycetes</taxon>
        <taxon>Agaricomycetidae</taxon>
        <taxon>Agaricales</taxon>
        <taxon>Marasmiineae</taxon>
        <taxon>Physalacriaceae</taxon>
        <taxon>Armillaria</taxon>
    </lineage>
</organism>
<keyword evidence="2" id="KW-1185">Reference proteome</keyword>
<dbReference type="InParanoid" id="A0A2H3DAH0"/>
<sequence length="153" mass="16734">MWDLESERMYALQHEHTFSFRTTKLLGNCDILVYKKRDVTTAPSTAGNQKASRTGPNILGEIYQALVSSHQGLLILMSFIALTRFTATSSYRTVQSSALILQGLVVGNRSGEGFAVRVAPPRSIGMSVAVCKVMLPIYILSGVLTGNGEDMYE</sequence>
<dbReference type="AlphaFoldDB" id="A0A2H3DAH0"/>
<proteinExistence type="predicted"/>
<accession>A0A2H3DAH0</accession>
<protein>
    <submittedName>
        <fullName evidence="1">Uncharacterized protein</fullName>
    </submittedName>
</protein>
<dbReference type="EMBL" id="KZ293697">
    <property type="protein sequence ID" value="PBK84486.1"/>
    <property type="molecule type" value="Genomic_DNA"/>
</dbReference>
<gene>
    <name evidence="1" type="ORF">ARMGADRAFT_605341</name>
</gene>